<dbReference type="Gene3D" id="3.30.70.60">
    <property type="match status" value="1"/>
</dbReference>
<dbReference type="eggNOG" id="KOG4708">
    <property type="taxonomic scope" value="Eukaryota"/>
</dbReference>
<dbReference type="InterPro" id="IPR011992">
    <property type="entry name" value="EF-hand-dom_pair"/>
</dbReference>
<dbReference type="HOGENOM" id="CLU_1456272_0_0_1"/>
<protein>
    <recommendedName>
        <fullName evidence="2">Small ribosomal subunit protein bS6m</fullName>
    </recommendedName>
    <alternativeName>
        <fullName evidence="3">28S ribosomal protein S6, mitochondrial</fullName>
    </alternativeName>
</protein>
<dbReference type="KEGG" id="tad:TRIADDRAFT_56309"/>
<dbReference type="CDD" id="cd15465">
    <property type="entry name" value="bS6_mito"/>
    <property type="match status" value="1"/>
</dbReference>
<accession>B3RXS2</accession>
<dbReference type="FunFam" id="3.30.70.60:FF:000040">
    <property type="entry name" value="Intersectin-2"/>
    <property type="match status" value="1"/>
</dbReference>
<dbReference type="GO" id="GO:0070181">
    <property type="term" value="F:small ribosomal subunit rRNA binding"/>
    <property type="evidence" value="ECO:0000318"/>
    <property type="project" value="GO_Central"/>
</dbReference>
<dbReference type="Proteomes" id="UP000009022">
    <property type="component" value="Unassembled WGS sequence"/>
</dbReference>
<dbReference type="SUPFAM" id="SSF54995">
    <property type="entry name" value="Ribosomal protein S6"/>
    <property type="match status" value="1"/>
</dbReference>
<dbReference type="CTD" id="6754010"/>
<dbReference type="STRING" id="10228.B3RXS2"/>
<evidence type="ECO:0000313" key="5">
    <source>
        <dbReference type="EMBL" id="EDV24907.1"/>
    </source>
</evidence>
<dbReference type="NCBIfam" id="TIGR00166">
    <property type="entry name" value="S6"/>
    <property type="match status" value="1"/>
</dbReference>
<dbReference type="InterPro" id="IPR014717">
    <property type="entry name" value="Transl_elong_EF1B/ribsomal_bS6"/>
</dbReference>
<dbReference type="Pfam" id="PF12763">
    <property type="entry name" value="EH"/>
    <property type="match status" value="1"/>
</dbReference>
<sequence length="186" mass="21791">MPRYEMPIIIRCMKQPEQYIEMLKRTASRIFNQGGVIRKVENLGTDRLLPYRIRAHTVWYDRGSYFLFDFHGAPPIVKRLHSELKLDEDVIRHSIVSNDDPVTISFRKEKKICRSFIHNSMNMNYAGQQPMMVGQANPWTITAEQLNNYQRMFTGLNPTNGYLSGESARNYFMRSNLPSNVLAQIW</sequence>
<dbReference type="InterPro" id="IPR000261">
    <property type="entry name" value="EH_dom"/>
</dbReference>
<proteinExistence type="inferred from homology"/>
<dbReference type="SUPFAM" id="SSF47473">
    <property type="entry name" value="EF-hand"/>
    <property type="match status" value="1"/>
</dbReference>
<comment type="similarity">
    <text evidence="1">Belongs to the bacterial ribosomal protein bS6 family.</text>
</comment>
<dbReference type="PANTHER" id="PTHR21011">
    <property type="entry name" value="MITOCHONDRIAL 28S RIBOSOMAL PROTEIN S6"/>
    <property type="match status" value="1"/>
</dbReference>
<dbReference type="Gene3D" id="1.10.238.10">
    <property type="entry name" value="EF-hand"/>
    <property type="match status" value="1"/>
</dbReference>
<dbReference type="GO" id="GO:0003735">
    <property type="term" value="F:structural constituent of ribosome"/>
    <property type="evidence" value="ECO:0000318"/>
    <property type="project" value="GO_Central"/>
</dbReference>
<dbReference type="InterPro" id="IPR000529">
    <property type="entry name" value="Ribosomal_bS6"/>
</dbReference>
<dbReference type="InParanoid" id="B3RXS2"/>
<dbReference type="OrthoDB" id="268530at2759"/>
<dbReference type="GeneID" id="6754010"/>
<dbReference type="InterPro" id="IPR035980">
    <property type="entry name" value="Ribosomal_bS6_sf"/>
</dbReference>
<evidence type="ECO:0000256" key="2">
    <source>
        <dbReference type="ARBA" id="ARBA00035170"/>
    </source>
</evidence>
<dbReference type="PANTHER" id="PTHR21011:SF1">
    <property type="entry name" value="SMALL RIBOSOMAL SUBUNIT PROTEIN BS6M"/>
    <property type="match status" value="1"/>
</dbReference>
<reference evidence="5 6" key="1">
    <citation type="journal article" date="2008" name="Nature">
        <title>The Trichoplax genome and the nature of placozoans.</title>
        <authorList>
            <person name="Srivastava M."/>
            <person name="Begovic E."/>
            <person name="Chapman J."/>
            <person name="Putnam N.H."/>
            <person name="Hellsten U."/>
            <person name="Kawashima T."/>
            <person name="Kuo A."/>
            <person name="Mitros T."/>
            <person name="Salamov A."/>
            <person name="Carpenter M.L."/>
            <person name="Signorovitch A.Y."/>
            <person name="Moreno M.A."/>
            <person name="Kamm K."/>
            <person name="Grimwood J."/>
            <person name="Schmutz J."/>
            <person name="Shapiro H."/>
            <person name="Grigoriev I.V."/>
            <person name="Buss L.W."/>
            <person name="Schierwater B."/>
            <person name="Dellaporta S.L."/>
            <person name="Rokhsar D.S."/>
        </authorList>
    </citation>
    <scope>NUCLEOTIDE SEQUENCE [LARGE SCALE GENOMIC DNA]</scope>
    <source>
        <strain evidence="5 6">Grell-BS-1999</strain>
    </source>
</reference>
<organism evidence="5 6">
    <name type="scientific">Trichoplax adhaerens</name>
    <name type="common">Trichoplax reptans</name>
    <dbReference type="NCBI Taxonomy" id="10228"/>
    <lineage>
        <taxon>Eukaryota</taxon>
        <taxon>Metazoa</taxon>
        <taxon>Placozoa</taxon>
        <taxon>Uniplacotomia</taxon>
        <taxon>Trichoplacea</taxon>
        <taxon>Trichoplacidae</taxon>
        <taxon>Trichoplax</taxon>
    </lineage>
</organism>
<dbReference type="EMBL" id="DS985245">
    <property type="protein sequence ID" value="EDV24907.1"/>
    <property type="molecule type" value="Genomic_DNA"/>
</dbReference>
<dbReference type="PROSITE" id="PS50031">
    <property type="entry name" value="EH"/>
    <property type="match status" value="1"/>
</dbReference>
<dbReference type="AlphaFoldDB" id="B3RXS2"/>
<dbReference type="eggNOG" id="KOG1029">
    <property type="taxonomic scope" value="Eukaryota"/>
</dbReference>
<keyword evidence="6" id="KW-1185">Reference proteome</keyword>
<dbReference type="RefSeq" id="XP_002112797.1">
    <property type="nucleotide sequence ID" value="XM_002112761.1"/>
</dbReference>
<evidence type="ECO:0000313" key="6">
    <source>
        <dbReference type="Proteomes" id="UP000009022"/>
    </source>
</evidence>
<dbReference type="Pfam" id="PF01250">
    <property type="entry name" value="Ribosomal_S6"/>
    <property type="match status" value="1"/>
</dbReference>
<dbReference type="PhylomeDB" id="B3RXS2"/>
<gene>
    <name evidence="5" type="ORF">TRIADDRAFT_56309</name>
</gene>
<dbReference type="GO" id="GO:0005763">
    <property type="term" value="C:mitochondrial small ribosomal subunit"/>
    <property type="evidence" value="ECO:0000318"/>
    <property type="project" value="GO_Central"/>
</dbReference>
<feature type="domain" description="EH" evidence="4">
    <location>
        <begin position="145"/>
        <end position="186"/>
    </location>
</feature>
<evidence type="ECO:0000256" key="3">
    <source>
        <dbReference type="ARBA" id="ARBA00035365"/>
    </source>
</evidence>
<evidence type="ECO:0000256" key="1">
    <source>
        <dbReference type="ARBA" id="ARBA00009512"/>
    </source>
</evidence>
<name>B3RXS2_TRIAD</name>
<dbReference type="GO" id="GO:0006412">
    <property type="term" value="P:translation"/>
    <property type="evidence" value="ECO:0007669"/>
    <property type="project" value="InterPro"/>
</dbReference>
<evidence type="ECO:0000259" key="4">
    <source>
        <dbReference type="PROSITE" id="PS50031"/>
    </source>
</evidence>